<reference evidence="1" key="1">
    <citation type="submission" date="2022-03" db="EMBL/GenBank/DDBJ databases">
        <authorList>
            <person name="Sayadi A."/>
        </authorList>
    </citation>
    <scope>NUCLEOTIDE SEQUENCE</scope>
</reference>
<evidence type="ECO:0000313" key="1">
    <source>
        <dbReference type="EMBL" id="CAH1992920.1"/>
    </source>
</evidence>
<comment type="caution">
    <text evidence="1">The sequence shown here is derived from an EMBL/GenBank/DDBJ whole genome shotgun (WGS) entry which is preliminary data.</text>
</comment>
<keyword evidence="2" id="KW-1185">Reference proteome</keyword>
<evidence type="ECO:0000313" key="2">
    <source>
        <dbReference type="Proteomes" id="UP001152888"/>
    </source>
</evidence>
<organism evidence="1 2">
    <name type="scientific">Acanthoscelides obtectus</name>
    <name type="common">Bean weevil</name>
    <name type="synonym">Bruchus obtectus</name>
    <dbReference type="NCBI Taxonomy" id="200917"/>
    <lineage>
        <taxon>Eukaryota</taxon>
        <taxon>Metazoa</taxon>
        <taxon>Ecdysozoa</taxon>
        <taxon>Arthropoda</taxon>
        <taxon>Hexapoda</taxon>
        <taxon>Insecta</taxon>
        <taxon>Pterygota</taxon>
        <taxon>Neoptera</taxon>
        <taxon>Endopterygota</taxon>
        <taxon>Coleoptera</taxon>
        <taxon>Polyphaga</taxon>
        <taxon>Cucujiformia</taxon>
        <taxon>Chrysomeloidea</taxon>
        <taxon>Chrysomelidae</taxon>
        <taxon>Bruchinae</taxon>
        <taxon>Bruchini</taxon>
        <taxon>Acanthoscelides</taxon>
    </lineage>
</organism>
<proteinExistence type="predicted"/>
<gene>
    <name evidence="1" type="ORF">ACAOBT_LOCUS21172</name>
</gene>
<dbReference type="Proteomes" id="UP001152888">
    <property type="component" value="Unassembled WGS sequence"/>
</dbReference>
<accession>A0A9P0LIG1</accession>
<protein>
    <submittedName>
        <fullName evidence="1">Uncharacterized protein</fullName>
    </submittedName>
</protein>
<dbReference type="EMBL" id="CAKOFQ010007159">
    <property type="protein sequence ID" value="CAH1992920.1"/>
    <property type="molecule type" value="Genomic_DNA"/>
</dbReference>
<dbReference type="AlphaFoldDB" id="A0A9P0LIG1"/>
<sequence length="17" mass="1842">MLQRISAVIKINGGLTQ</sequence>
<name>A0A9P0LIG1_ACAOB</name>